<dbReference type="PROSITE" id="PS51710">
    <property type="entry name" value="G_OBG"/>
    <property type="match status" value="1"/>
</dbReference>
<dbReference type="PROSITE" id="PS51883">
    <property type="entry name" value="OBG"/>
    <property type="match status" value="1"/>
</dbReference>
<dbReference type="OrthoDB" id="347018at2759"/>
<dbReference type="Gene3D" id="3.30.300.350">
    <property type="entry name" value="GTP-binding protein OBG, C-terminal domain"/>
    <property type="match status" value="1"/>
</dbReference>
<feature type="region of interest" description="Disordered" evidence="8">
    <location>
        <begin position="298"/>
        <end position="358"/>
    </location>
</feature>
<dbReference type="GO" id="GO:0000287">
    <property type="term" value="F:magnesium ion binding"/>
    <property type="evidence" value="ECO:0007669"/>
    <property type="project" value="InterPro"/>
</dbReference>
<dbReference type="InterPro" id="IPR006074">
    <property type="entry name" value="GTP1-OBG_CS"/>
</dbReference>
<protein>
    <submittedName>
        <fullName evidence="12">Uncharacterized protein</fullName>
    </submittedName>
</protein>
<evidence type="ECO:0000256" key="4">
    <source>
        <dbReference type="ARBA" id="ARBA00022723"/>
    </source>
</evidence>
<dbReference type="Gene3D" id="3.40.50.300">
    <property type="entry name" value="P-loop containing nucleotide triphosphate hydrolases"/>
    <property type="match status" value="1"/>
</dbReference>
<feature type="domain" description="OBG-type G" evidence="9">
    <location>
        <begin position="529"/>
        <end position="697"/>
    </location>
</feature>
<gene>
    <name evidence="12" type="ORF">KP509_37G033700</name>
</gene>
<dbReference type="GO" id="GO:0003924">
    <property type="term" value="F:GTPase activity"/>
    <property type="evidence" value="ECO:0007669"/>
    <property type="project" value="InterPro"/>
</dbReference>
<dbReference type="NCBIfam" id="NF008956">
    <property type="entry name" value="PRK12299.1"/>
    <property type="match status" value="1"/>
</dbReference>
<dbReference type="Pfam" id="PF01926">
    <property type="entry name" value="MMR_HSR1"/>
    <property type="match status" value="1"/>
</dbReference>
<keyword evidence="7" id="KW-0342">GTP-binding</keyword>
<evidence type="ECO:0000256" key="1">
    <source>
        <dbReference type="ARBA" id="ARBA00001946"/>
    </source>
</evidence>
<evidence type="ECO:0000256" key="8">
    <source>
        <dbReference type="SAM" id="MobiDB-lite"/>
    </source>
</evidence>
<keyword evidence="6" id="KW-0460">Magnesium</keyword>
<evidence type="ECO:0000259" key="10">
    <source>
        <dbReference type="PROSITE" id="PS51881"/>
    </source>
</evidence>
<evidence type="ECO:0000256" key="5">
    <source>
        <dbReference type="ARBA" id="ARBA00022741"/>
    </source>
</evidence>
<dbReference type="FunFam" id="2.70.210.12:FF:000001">
    <property type="entry name" value="GTPase Obg"/>
    <property type="match status" value="1"/>
</dbReference>
<dbReference type="InterPro" id="IPR027417">
    <property type="entry name" value="P-loop_NTPase"/>
</dbReference>
<dbReference type="NCBIfam" id="TIGR03595">
    <property type="entry name" value="Obg_CgtA_exten"/>
    <property type="match status" value="1"/>
</dbReference>
<keyword evidence="13" id="KW-1185">Reference proteome</keyword>
<evidence type="ECO:0000313" key="12">
    <source>
        <dbReference type="EMBL" id="KAH7279732.1"/>
    </source>
</evidence>
<keyword evidence="3" id="KW-0150">Chloroplast</keyword>
<dbReference type="InterPro" id="IPR015349">
    <property type="entry name" value="OCT_dom"/>
</dbReference>
<keyword evidence="5" id="KW-0547">Nucleotide-binding</keyword>
<evidence type="ECO:0000256" key="2">
    <source>
        <dbReference type="ARBA" id="ARBA00007699"/>
    </source>
</evidence>
<feature type="compositionally biased region" description="Acidic residues" evidence="8">
    <location>
        <begin position="318"/>
        <end position="327"/>
    </location>
</feature>
<dbReference type="OMA" id="DMWIELE"/>
<dbReference type="InterPro" id="IPR036726">
    <property type="entry name" value="GTP1_OBG_dom_sf"/>
</dbReference>
<comment type="caution">
    <text evidence="12">The sequence shown here is derived from an EMBL/GenBank/DDBJ whole genome shotgun (WGS) entry which is preliminary data.</text>
</comment>
<keyword evidence="3" id="KW-0934">Plastid</keyword>
<name>A0A8T2Q6Y2_CERRI</name>
<evidence type="ECO:0000259" key="11">
    <source>
        <dbReference type="PROSITE" id="PS51883"/>
    </source>
</evidence>
<dbReference type="PROSITE" id="PS00905">
    <property type="entry name" value="GTP1_OBG"/>
    <property type="match status" value="1"/>
</dbReference>
<dbReference type="Gene3D" id="2.70.210.12">
    <property type="entry name" value="GTP1/OBG domain"/>
    <property type="match status" value="1"/>
</dbReference>
<feature type="domain" description="OCT" evidence="10">
    <location>
        <begin position="727"/>
        <end position="806"/>
    </location>
</feature>
<dbReference type="InterPro" id="IPR045086">
    <property type="entry name" value="OBG_GTPase"/>
</dbReference>
<reference evidence="12" key="1">
    <citation type="submission" date="2021-08" db="EMBL/GenBank/DDBJ databases">
        <title>WGS assembly of Ceratopteris richardii.</title>
        <authorList>
            <person name="Marchant D.B."/>
            <person name="Chen G."/>
            <person name="Jenkins J."/>
            <person name="Shu S."/>
            <person name="Leebens-Mack J."/>
            <person name="Grimwood J."/>
            <person name="Schmutz J."/>
            <person name="Soltis P."/>
            <person name="Soltis D."/>
            <person name="Chen Z.-H."/>
        </authorList>
    </citation>
    <scope>NUCLEOTIDE SEQUENCE</scope>
    <source>
        <strain evidence="12">Whitten #5841</strain>
        <tissue evidence="12">Leaf</tissue>
    </source>
</reference>
<dbReference type="GO" id="GO:0005739">
    <property type="term" value="C:mitochondrion"/>
    <property type="evidence" value="ECO:0007669"/>
    <property type="project" value="TreeGrafter"/>
</dbReference>
<accession>A0A8T2Q6Y2</accession>
<dbReference type="SUPFAM" id="SSF102741">
    <property type="entry name" value="Obg GTP-binding protein C-terminal domain"/>
    <property type="match status" value="1"/>
</dbReference>
<dbReference type="PRINTS" id="PR00326">
    <property type="entry name" value="GTP1OBG"/>
</dbReference>
<sequence>MAVAPSHSLISLPAAAPRLAATSAHRFLLSVTCSSKRKKKGSKKPKVLSPVKPTKLDVSVDDDFLPGRGGGPSTLTALQPLVDEEDDTSNLEKRFTVHFVRQGSSSKLSLASTEQPKKDPLSYFTLASFEPSDSEIVPLGRPEDILDADIDSIYDAPLLLDDTAYESSNGDEQESCESLDEEYEWVEVDAEADDNYNGDEVRGDEHVLYWEGDLPPMTKEEESQILFRIRKDLERINHKKRNLVKKTDCLNDTDSEENGEGEEKGFDADEEDAAFQEADMALSQFEANAKKVLGTKKFVPSDSESSRQERAHDRLIGEEFESEEDESMFLKDYSEAGQGVQKPTGGEEFEDEEKQQPKRGIPAVMRSFDKAKIYVKAGNGGNGVVAFRREKYVPFGGPSGGSGGRGGHVYVRANSSLNSLLCFRKCVHFRAGRGSHGMGKSQDGAAGTDCYIDVPVGTIIREANEGTPGSQRVLLEITKPNQCELLILGGRGGRGNASFKTGRNKTPQLAENGEEGAEMWLELELKLVADVGIIGVPNAGKSTLLSVISAAQPTIGAYPFTTLLPNLGVVPIGYESTMVVADLPGLLEGAHLGIGLGHEFLRHAERCRVLVHMVDGMSQQPEQEFEAVRLELQLFNPALSEKPYIVAFNKMDIPEVAERWPNFQEFLRQKGVEPICISAATKSGVNDVVTKAYSLLQSLPLKSYEVDEDSDSWSNSKLGVAEMIRQQRSAPISEFEISRDRDSKIWEVRGSGLERFIQMTNWEYFEALTRFQHVLAASGVNKALKEQGVAEGDTVVVGQMEFIWHDSDDIMATDWKRGFRGSRIWPH</sequence>
<dbReference type="InterPro" id="IPR014100">
    <property type="entry name" value="GTP-bd_Obg/CgtA"/>
</dbReference>
<dbReference type="GO" id="GO:0042254">
    <property type="term" value="P:ribosome biogenesis"/>
    <property type="evidence" value="ECO:0007669"/>
    <property type="project" value="UniProtKB-UniRule"/>
</dbReference>
<dbReference type="InterPro" id="IPR006169">
    <property type="entry name" value="GTP1_OBG_dom"/>
</dbReference>
<comment type="cofactor">
    <cofactor evidence="1">
        <name>Mg(2+)</name>
        <dbReference type="ChEBI" id="CHEBI:18420"/>
    </cofactor>
</comment>
<feature type="domain" description="Obg" evidence="11">
    <location>
        <begin position="365"/>
        <end position="528"/>
    </location>
</feature>
<evidence type="ECO:0000256" key="3">
    <source>
        <dbReference type="ARBA" id="ARBA00022528"/>
    </source>
</evidence>
<proteinExistence type="inferred from homology"/>
<dbReference type="InterPro" id="IPR006073">
    <property type="entry name" value="GTP-bd"/>
</dbReference>
<evidence type="ECO:0000256" key="6">
    <source>
        <dbReference type="ARBA" id="ARBA00022842"/>
    </source>
</evidence>
<dbReference type="NCBIfam" id="NF008955">
    <property type="entry name" value="PRK12297.1"/>
    <property type="match status" value="1"/>
</dbReference>
<feature type="compositionally biased region" description="Basic and acidic residues" evidence="8">
    <location>
        <begin position="304"/>
        <end position="317"/>
    </location>
</feature>
<organism evidence="12 13">
    <name type="scientific">Ceratopteris richardii</name>
    <name type="common">Triangle waterfern</name>
    <dbReference type="NCBI Taxonomy" id="49495"/>
    <lineage>
        <taxon>Eukaryota</taxon>
        <taxon>Viridiplantae</taxon>
        <taxon>Streptophyta</taxon>
        <taxon>Embryophyta</taxon>
        <taxon>Tracheophyta</taxon>
        <taxon>Polypodiopsida</taxon>
        <taxon>Polypodiidae</taxon>
        <taxon>Polypodiales</taxon>
        <taxon>Pteridineae</taxon>
        <taxon>Pteridaceae</taxon>
        <taxon>Parkerioideae</taxon>
        <taxon>Ceratopteris</taxon>
    </lineage>
</organism>
<dbReference type="PANTHER" id="PTHR11702:SF44">
    <property type="entry name" value="GTP-BINDING PROTEIN OBGC, CHLOROPLASTIC"/>
    <property type="match status" value="1"/>
</dbReference>
<dbReference type="InterPro" id="IPR031167">
    <property type="entry name" value="G_OBG"/>
</dbReference>
<dbReference type="CDD" id="cd01898">
    <property type="entry name" value="Obg"/>
    <property type="match status" value="1"/>
</dbReference>
<evidence type="ECO:0000259" key="9">
    <source>
        <dbReference type="PROSITE" id="PS51710"/>
    </source>
</evidence>
<keyword evidence="4" id="KW-0479">Metal-binding</keyword>
<dbReference type="PROSITE" id="PS51881">
    <property type="entry name" value="OCT"/>
    <property type="match status" value="1"/>
</dbReference>
<dbReference type="SUPFAM" id="SSF82051">
    <property type="entry name" value="Obg GTP-binding protein N-terminal domain"/>
    <property type="match status" value="1"/>
</dbReference>
<dbReference type="SUPFAM" id="SSF52540">
    <property type="entry name" value="P-loop containing nucleoside triphosphate hydrolases"/>
    <property type="match status" value="1"/>
</dbReference>
<dbReference type="Proteomes" id="UP000825935">
    <property type="component" value="Chromosome 37"/>
</dbReference>
<dbReference type="Pfam" id="PF09269">
    <property type="entry name" value="DUF1967"/>
    <property type="match status" value="1"/>
</dbReference>
<dbReference type="GO" id="GO:0005525">
    <property type="term" value="F:GTP binding"/>
    <property type="evidence" value="ECO:0007669"/>
    <property type="project" value="UniProtKB-KW"/>
</dbReference>
<dbReference type="InterPro" id="IPR036346">
    <property type="entry name" value="GTP-bd_prot_GTP1/OBG_C_sf"/>
</dbReference>
<dbReference type="NCBIfam" id="TIGR02729">
    <property type="entry name" value="Obg_CgtA"/>
    <property type="match status" value="1"/>
</dbReference>
<dbReference type="PANTHER" id="PTHR11702">
    <property type="entry name" value="DEVELOPMENTALLY REGULATED GTP-BINDING PROTEIN-RELATED"/>
    <property type="match status" value="1"/>
</dbReference>
<evidence type="ECO:0000256" key="7">
    <source>
        <dbReference type="ARBA" id="ARBA00023134"/>
    </source>
</evidence>
<dbReference type="Pfam" id="PF01018">
    <property type="entry name" value="GTP1_OBG"/>
    <property type="match status" value="1"/>
</dbReference>
<evidence type="ECO:0000313" key="13">
    <source>
        <dbReference type="Proteomes" id="UP000825935"/>
    </source>
</evidence>
<dbReference type="EMBL" id="CM035442">
    <property type="protein sequence ID" value="KAH7279732.1"/>
    <property type="molecule type" value="Genomic_DNA"/>
</dbReference>
<dbReference type="AlphaFoldDB" id="A0A8T2Q6Y2"/>
<dbReference type="HAMAP" id="MF_01454">
    <property type="entry name" value="GTPase_Obg"/>
    <property type="match status" value="1"/>
</dbReference>
<comment type="similarity">
    <text evidence="2">Belongs to the TRAFAC class OBG-HflX-like GTPase superfamily. OBG GTPase family.</text>
</comment>